<reference evidence="1 2" key="1">
    <citation type="submission" date="2024-06" db="EMBL/GenBank/DDBJ databases">
        <title>The Natural Products Discovery Center: Release of the First 8490 Sequenced Strains for Exploring Actinobacteria Biosynthetic Diversity.</title>
        <authorList>
            <person name="Kalkreuter E."/>
            <person name="Kautsar S.A."/>
            <person name="Yang D."/>
            <person name="Bader C.D."/>
            <person name="Teijaro C.N."/>
            <person name="Fluegel L."/>
            <person name="Davis C.M."/>
            <person name="Simpson J.R."/>
            <person name="Lauterbach L."/>
            <person name="Steele A.D."/>
            <person name="Gui C."/>
            <person name="Meng S."/>
            <person name="Li G."/>
            <person name="Viehrig K."/>
            <person name="Ye F."/>
            <person name="Su P."/>
            <person name="Kiefer A.F."/>
            <person name="Nichols A."/>
            <person name="Cepeda A.J."/>
            <person name="Yan W."/>
            <person name="Fan B."/>
            <person name="Jiang Y."/>
            <person name="Adhikari A."/>
            <person name="Zheng C.-J."/>
            <person name="Schuster L."/>
            <person name="Cowan T.M."/>
            <person name="Smanski M.J."/>
            <person name="Chevrette M.G."/>
            <person name="De Carvalho L.P.S."/>
            <person name="Shen B."/>
        </authorList>
    </citation>
    <scope>NUCLEOTIDE SEQUENCE [LARGE SCALE GENOMIC DNA]</scope>
    <source>
        <strain evidence="1 2">NPDC019434</strain>
    </source>
</reference>
<dbReference type="RefSeq" id="WP_357992499.1">
    <property type="nucleotide sequence ID" value="NZ_JBEYBR010000062.1"/>
</dbReference>
<comment type="caution">
    <text evidence="1">The sequence shown here is derived from an EMBL/GenBank/DDBJ whole genome shotgun (WGS) entry which is preliminary data.</text>
</comment>
<organism evidence="1 2">
    <name type="scientific">Nocardia niwae</name>
    <dbReference type="NCBI Taxonomy" id="626084"/>
    <lineage>
        <taxon>Bacteria</taxon>
        <taxon>Bacillati</taxon>
        <taxon>Actinomycetota</taxon>
        <taxon>Actinomycetes</taxon>
        <taxon>Mycobacteriales</taxon>
        <taxon>Nocardiaceae</taxon>
        <taxon>Nocardia</taxon>
    </lineage>
</organism>
<dbReference type="Proteomes" id="UP001550535">
    <property type="component" value="Unassembled WGS sequence"/>
</dbReference>
<accession>A0ABV2XFC7</accession>
<proteinExistence type="predicted"/>
<protein>
    <recommendedName>
        <fullName evidence="3">Secreted protein</fullName>
    </recommendedName>
</protein>
<keyword evidence="2" id="KW-1185">Reference proteome</keyword>
<dbReference type="EMBL" id="JBEYBR010000062">
    <property type="protein sequence ID" value="MEU2124605.1"/>
    <property type="molecule type" value="Genomic_DNA"/>
</dbReference>
<evidence type="ECO:0000313" key="1">
    <source>
        <dbReference type="EMBL" id="MEU2124605.1"/>
    </source>
</evidence>
<sequence>MAVQGLRGGPVALLRPLQCLGAVAGGQLVERDGGTCGGREDGLRGRHLRDQLGDGCGVRVFEPVSLSQHRPGVGDELALRRIELIQAGVQ</sequence>
<name>A0ABV2XFC7_9NOCA</name>
<gene>
    <name evidence="1" type="ORF">ABZ507_22605</name>
</gene>
<evidence type="ECO:0000313" key="2">
    <source>
        <dbReference type="Proteomes" id="UP001550535"/>
    </source>
</evidence>
<evidence type="ECO:0008006" key="3">
    <source>
        <dbReference type="Google" id="ProtNLM"/>
    </source>
</evidence>